<keyword evidence="1" id="KW-0614">Plasmid</keyword>
<geneLocation type="plasmid" evidence="1 2">
    <name>cp32-9</name>
</geneLocation>
<gene>
    <name evidence="1" type="ORF">QIA45_05625</name>
</gene>
<evidence type="ECO:0000313" key="1">
    <source>
        <dbReference type="EMBL" id="XOU13357.1"/>
    </source>
</evidence>
<organism evidence="1 2">
    <name type="scientific">Borrelia andersonii</name>
    <name type="common">Borreliella andersonii</name>
    <dbReference type="NCBI Taxonomy" id="42109"/>
    <lineage>
        <taxon>Bacteria</taxon>
        <taxon>Pseudomonadati</taxon>
        <taxon>Spirochaetota</taxon>
        <taxon>Spirochaetia</taxon>
        <taxon>Spirochaetales</taxon>
        <taxon>Borreliaceae</taxon>
        <taxon>Borreliella</taxon>
    </lineage>
</organism>
<dbReference type="EMBL" id="CP179267">
    <property type="protein sequence ID" value="XOU13357.1"/>
    <property type="molecule type" value="Genomic_DNA"/>
</dbReference>
<evidence type="ECO:0000313" key="2">
    <source>
        <dbReference type="Proteomes" id="UP001305787"/>
    </source>
</evidence>
<dbReference type="Proteomes" id="UP001305787">
    <property type="component" value="Plasmid cp32-9"/>
</dbReference>
<keyword evidence="1" id="KW-0449">Lipoprotein</keyword>
<accession>A0ACD5G6T6</accession>
<keyword evidence="2" id="KW-1185">Reference proteome</keyword>
<reference evidence="1" key="1">
    <citation type="submission" date="2024-11" db="EMBL/GenBank/DDBJ databases">
        <title>Sequencing of Borrelia variable plasmids from multiple Borrelia sensu lato isolates.</title>
        <authorList>
            <person name="Mongodin E.F."/>
            <person name="Rudenko N."/>
            <person name="Fraser C.M."/>
            <person name="Schutzer S."/>
            <person name="Luft B."/>
            <person name="Morgan R."/>
            <person name="Casjens S."/>
            <person name="Qiu W."/>
        </authorList>
    </citation>
    <scope>NUCLEOTIDE SEQUENCE</scope>
    <source>
        <strain evidence="1">21038</strain>
    </source>
</reference>
<protein>
    <submittedName>
        <fullName evidence="1">Mlp family lipoprotein</fullName>
    </submittedName>
</protein>
<sequence>MKIIHIAFCIFLLILNGCDSNDNDPFNNNNKSAGLQQVKSKKTRDSDQGKSQKKEITLTPEEKKIFNSLVNTFKYTIEKLSENTNGCNNGNKDKCNGFFDWLSSTDPQKQKELAQAFTTVYNFLDFKRKLKEKDKDFDTYIKEAIDCEKNNQCNNNNKYGSGNSNDIEQYFRGVAGSIFTAKNDNDGIYQCLKDELLNDTNSHYSGLTINWQN</sequence>
<name>A0ACD5G6T6_BORAD</name>
<proteinExistence type="predicted"/>